<feature type="compositionally biased region" description="Low complexity" evidence="1">
    <location>
        <begin position="423"/>
        <end position="437"/>
    </location>
</feature>
<feature type="compositionally biased region" description="Polar residues" evidence="1">
    <location>
        <begin position="504"/>
        <end position="528"/>
    </location>
</feature>
<feature type="region of interest" description="Disordered" evidence="1">
    <location>
        <begin position="573"/>
        <end position="638"/>
    </location>
</feature>
<name>A0ABQ9XM38_9EUKA</name>
<feature type="region of interest" description="Disordered" evidence="1">
    <location>
        <begin position="183"/>
        <end position="202"/>
    </location>
</feature>
<keyword evidence="3" id="KW-1185">Reference proteome</keyword>
<evidence type="ECO:0000313" key="3">
    <source>
        <dbReference type="Proteomes" id="UP001281761"/>
    </source>
</evidence>
<feature type="compositionally biased region" description="Basic and acidic residues" evidence="1">
    <location>
        <begin position="461"/>
        <end position="490"/>
    </location>
</feature>
<feature type="region of interest" description="Disordered" evidence="1">
    <location>
        <begin position="423"/>
        <end position="442"/>
    </location>
</feature>
<evidence type="ECO:0000256" key="1">
    <source>
        <dbReference type="SAM" id="MobiDB-lite"/>
    </source>
</evidence>
<protein>
    <submittedName>
        <fullName evidence="2">Uncharacterized protein</fullName>
    </submittedName>
</protein>
<feature type="compositionally biased region" description="Polar residues" evidence="1">
    <location>
        <begin position="185"/>
        <end position="194"/>
    </location>
</feature>
<accession>A0ABQ9XM38</accession>
<feature type="region of interest" description="Disordered" evidence="1">
    <location>
        <begin position="453"/>
        <end position="532"/>
    </location>
</feature>
<dbReference type="Proteomes" id="UP001281761">
    <property type="component" value="Unassembled WGS sequence"/>
</dbReference>
<sequence length="657" mass="72305">MELYFGTHSKTIELSYSEATSSFETLVSLSPGRFVYRFRTGEGHLFFDTTLLPMKSCDGHLGNSFVIEDSDDDDNWRNWNWNVSDSFWESSPTNAIRTAAMFGSDEGRDSCSAISFECLDESTPPSGTPPQPSWGFISARRNPHQTPPFQSFSTAIRTISSVRSHHFDPSVCPHFCNLQKETKTPHQLRNSPSPYHSPTPLPSVSPIPPVSPVWGSFHSHVTQTPINLPSLLQNTFTSPLSSDQLDLVNSEDESDFSLSSSSSESQHSSCASSSTLCSPSCHSIPISFSLPSSLLQPCSLYDPFNLASEFSNPARDLPQTVVHTSSALASLSSTFSSVPTPLHRQTISTQIVPHPTPPHRINISAFSSPPSLPVPSSLPPPLIAPCITHPSDDDSVTPSLASYARLNQNHQHLSSLLSTPVLPSSLSVDSSPHSPLDGWEGSREWNDLREMRWRQKQKPCSMERKTLAKGRESKRGRTNKQKSEGSDHSILRPTTPKFRPLAKPNSTNHLSLNLRTTGRTSSPSSLPPSCQRFPLSVTVHRRSHTSHETDRAEELLYHSLKLHFLVIRTPDEHPPRRVLSRASSGRAKQGDTAQAKPKPSSKQKGRSTSPKSLIPRLIPPRPARAEPAKEQKPTCKSCSRPLCCSDAAFCCRCGAHV</sequence>
<feature type="compositionally biased region" description="Basic and acidic residues" evidence="1">
    <location>
        <begin position="623"/>
        <end position="633"/>
    </location>
</feature>
<organism evidence="2 3">
    <name type="scientific">Blattamonas nauphoetae</name>
    <dbReference type="NCBI Taxonomy" id="2049346"/>
    <lineage>
        <taxon>Eukaryota</taxon>
        <taxon>Metamonada</taxon>
        <taxon>Preaxostyla</taxon>
        <taxon>Oxymonadida</taxon>
        <taxon>Blattamonas</taxon>
    </lineage>
</organism>
<comment type="caution">
    <text evidence="2">The sequence shown here is derived from an EMBL/GenBank/DDBJ whole genome shotgun (WGS) entry which is preliminary data.</text>
</comment>
<dbReference type="EMBL" id="JARBJD010000120">
    <property type="protein sequence ID" value="KAK2951326.1"/>
    <property type="molecule type" value="Genomic_DNA"/>
</dbReference>
<evidence type="ECO:0000313" key="2">
    <source>
        <dbReference type="EMBL" id="KAK2951326.1"/>
    </source>
</evidence>
<gene>
    <name evidence="2" type="ORF">BLNAU_13705</name>
</gene>
<proteinExistence type="predicted"/>
<reference evidence="2 3" key="1">
    <citation type="journal article" date="2022" name="bioRxiv">
        <title>Genomics of Preaxostyla Flagellates Illuminates Evolutionary Transitions and the Path Towards Mitochondrial Loss.</title>
        <authorList>
            <person name="Novak L.V.F."/>
            <person name="Treitli S.C."/>
            <person name="Pyrih J."/>
            <person name="Halakuc P."/>
            <person name="Pipaliya S.V."/>
            <person name="Vacek V."/>
            <person name="Brzon O."/>
            <person name="Soukal P."/>
            <person name="Eme L."/>
            <person name="Dacks J.B."/>
            <person name="Karnkowska A."/>
            <person name="Elias M."/>
            <person name="Hampl V."/>
        </authorList>
    </citation>
    <scope>NUCLEOTIDE SEQUENCE [LARGE SCALE GENOMIC DNA]</scope>
    <source>
        <strain evidence="2">NAU3</strain>
        <tissue evidence="2">Gut</tissue>
    </source>
</reference>